<dbReference type="HOGENOM" id="CLU_024804_0_0_1"/>
<accession>A0A0C3AXG7</accession>
<evidence type="ECO:0000313" key="4">
    <source>
        <dbReference type="Proteomes" id="UP000054097"/>
    </source>
</evidence>
<evidence type="ECO:0000256" key="1">
    <source>
        <dbReference type="SAM" id="Coils"/>
    </source>
</evidence>
<keyword evidence="4" id="KW-1185">Reference proteome</keyword>
<dbReference type="OrthoDB" id="5424209at2759"/>
<organism evidence="3 4">
    <name type="scientific">Serendipita vermifera MAFF 305830</name>
    <dbReference type="NCBI Taxonomy" id="933852"/>
    <lineage>
        <taxon>Eukaryota</taxon>
        <taxon>Fungi</taxon>
        <taxon>Dikarya</taxon>
        <taxon>Basidiomycota</taxon>
        <taxon>Agaricomycotina</taxon>
        <taxon>Agaricomycetes</taxon>
        <taxon>Sebacinales</taxon>
        <taxon>Serendipitaceae</taxon>
        <taxon>Serendipita</taxon>
    </lineage>
</organism>
<dbReference type="EMBL" id="KN824321">
    <property type="protein sequence ID" value="KIM24674.1"/>
    <property type="molecule type" value="Genomic_DNA"/>
</dbReference>
<sequence length="551" mass="60595">MSNDDHDSLPTPYTRLSGYVIPPMVPTTPHPPSPTEAKHYNHGLPSKPRLVARSSADPWVEPTGLEAYLRPKELRSIGRHPLQAVWEDRVGPTMIEYMGSMGVQWTSLDPVRIGYASEPSLPVIVWIGVLPGSLSADDGVKVAVHCKGVLSDHGIGDVHVEIRESEVFSSARLYKPVSTTNATARVLEPFSTALGLPISPAATPHIEGTGGFYVSDPCNPGKLYLVTTRHILFHPDENANELYEHNDSSQPGRNVLLFGDAAIAKHIEEIEFEIANQDSVVDALEKQLETAKRMNRKDAEEERQDVQPLLDRARRAVVVLNSFLMDICRDWKERETRVLGHVVLSPPISFNVGVEGFTEDWAMVEINNSIVDSTNFVGNAIDLGLTIPAEFTRWMYPHQANPPSFKYPDGRLLRISGTIPDEEMWRPSSKTLEHDNDPCIMVIKRGYASGLTVGRLNGIRSFTRLHCKGKPDETSREICVLPRNSKSNAFSELGDSGAVVVDGKGRIAGLLTSGGGSSDSFDCTYATSINFLLNRMSKYGIKANLLPSLGP</sequence>
<evidence type="ECO:0000313" key="3">
    <source>
        <dbReference type="EMBL" id="KIM24674.1"/>
    </source>
</evidence>
<dbReference type="SUPFAM" id="SSF50494">
    <property type="entry name" value="Trypsin-like serine proteases"/>
    <property type="match status" value="1"/>
</dbReference>
<dbReference type="Proteomes" id="UP000054097">
    <property type="component" value="Unassembled WGS sequence"/>
</dbReference>
<feature type="compositionally biased region" description="Pro residues" evidence="2">
    <location>
        <begin position="23"/>
        <end position="34"/>
    </location>
</feature>
<feature type="region of interest" description="Disordered" evidence="2">
    <location>
        <begin position="20"/>
        <end position="47"/>
    </location>
</feature>
<keyword evidence="1" id="KW-0175">Coiled coil</keyword>
<evidence type="ECO:0008006" key="5">
    <source>
        <dbReference type="Google" id="ProtNLM"/>
    </source>
</evidence>
<evidence type="ECO:0000256" key="2">
    <source>
        <dbReference type="SAM" id="MobiDB-lite"/>
    </source>
</evidence>
<dbReference type="AlphaFoldDB" id="A0A0C3AXG7"/>
<protein>
    <recommendedName>
        <fullName evidence="5">Peptidase S1 domain-containing protein</fullName>
    </recommendedName>
</protein>
<proteinExistence type="predicted"/>
<name>A0A0C3AXG7_SERVB</name>
<reference evidence="3 4" key="1">
    <citation type="submission" date="2014-04" db="EMBL/GenBank/DDBJ databases">
        <authorList>
            <consortium name="DOE Joint Genome Institute"/>
            <person name="Kuo A."/>
            <person name="Zuccaro A."/>
            <person name="Kohler A."/>
            <person name="Nagy L.G."/>
            <person name="Floudas D."/>
            <person name="Copeland A."/>
            <person name="Barry K.W."/>
            <person name="Cichocki N."/>
            <person name="Veneault-Fourrey C."/>
            <person name="LaButti K."/>
            <person name="Lindquist E.A."/>
            <person name="Lipzen A."/>
            <person name="Lundell T."/>
            <person name="Morin E."/>
            <person name="Murat C."/>
            <person name="Sun H."/>
            <person name="Tunlid A."/>
            <person name="Henrissat B."/>
            <person name="Grigoriev I.V."/>
            <person name="Hibbett D.S."/>
            <person name="Martin F."/>
            <person name="Nordberg H.P."/>
            <person name="Cantor M.N."/>
            <person name="Hua S.X."/>
        </authorList>
    </citation>
    <scope>NUCLEOTIDE SEQUENCE [LARGE SCALE GENOMIC DNA]</scope>
    <source>
        <strain evidence="3 4">MAFF 305830</strain>
    </source>
</reference>
<dbReference type="STRING" id="933852.A0A0C3AXG7"/>
<gene>
    <name evidence="3" type="ORF">M408DRAFT_26795</name>
</gene>
<feature type="coiled-coil region" evidence="1">
    <location>
        <begin position="267"/>
        <end position="304"/>
    </location>
</feature>
<dbReference type="InterPro" id="IPR009003">
    <property type="entry name" value="Peptidase_S1_PA"/>
</dbReference>
<reference evidence="4" key="2">
    <citation type="submission" date="2015-01" db="EMBL/GenBank/DDBJ databases">
        <title>Evolutionary Origins and Diversification of the Mycorrhizal Mutualists.</title>
        <authorList>
            <consortium name="DOE Joint Genome Institute"/>
            <consortium name="Mycorrhizal Genomics Consortium"/>
            <person name="Kohler A."/>
            <person name="Kuo A."/>
            <person name="Nagy L.G."/>
            <person name="Floudas D."/>
            <person name="Copeland A."/>
            <person name="Barry K.W."/>
            <person name="Cichocki N."/>
            <person name="Veneault-Fourrey C."/>
            <person name="LaButti K."/>
            <person name="Lindquist E.A."/>
            <person name="Lipzen A."/>
            <person name="Lundell T."/>
            <person name="Morin E."/>
            <person name="Murat C."/>
            <person name="Riley R."/>
            <person name="Ohm R."/>
            <person name="Sun H."/>
            <person name="Tunlid A."/>
            <person name="Henrissat B."/>
            <person name="Grigoriev I.V."/>
            <person name="Hibbett D.S."/>
            <person name="Martin F."/>
        </authorList>
    </citation>
    <scope>NUCLEOTIDE SEQUENCE [LARGE SCALE GENOMIC DNA]</scope>
    <source>
        <strain evidence="4">MAFF 305830</strain>
    </source>
</reference>